<feature type="compositionally biased region" description="Polar residues" evidence="4">
    <location>
        <begin position="103"/>
        <end position="121"/>
    </location>
</feature>
<dbReference type="PRINTS" id="PR00633">
    <property type="entry name" value="RCCNDNSATION"/>
</dbReference>
<dbReference type="InterPro" id="IPR009091">
    <property type="entry name" value="RCC1/BLIP-II"/>
</dbReference>
<dbReference type="PANTHER" id="PTHR45982">
    <property type="entry name" value="REGULATOR OF CHROMOSOME CONDENSATION"/>
    <property type="match status" value="1"/>
</dbReference>
<protein>
    <recommendedName>
        <fullName evidence="6">RCC1-like domain-containing protein</fullName>
    </recommendedName>
</protein>
<reference evidence="7 8" key="1">
    <citation type="journal article" date="2013" name="PLoS Genet.">
        <title>Distinctive expansion of potential virulence genes in the genome of the oomycete fish pathogen Saprolegnia parasitica.</title>
        <authorList>
            <person name="Jiang R.H."/>
            <person name="de Bruijn I."/>
            <person name="Haas B.J."/>
            <person name="Belmonte R."/>
            <person name="Lobach L."/>
            <person name="Christie J."/>
            <person name="van den Ackerveken G."/>
            <person name="Bottin A."/>
            <person name="Bulone V."/>
            <person name="Diaz-Moreno S.M."/>
            <person name="Dumas B."/>
            <person name="Fan L."/>
            <person name="Gaulin E."/>
            <person name="Govers F."/>
            <person name="Grenville-Briggs L.J."/>
            <person name="Horner N.R."/>
            <person name="Levin J.Z."/>
            <person name="Mammella M."/>
            <person name="Meijer H.J."/>
            <person name="Morris P."/>
            <person name="Nusbaum C."/>
            <person name="Oome S."/>
            <person name="Phillips A.J."/>
            <person name="van Rooyen D."/>
            <person name="Rzeszutek E."/>
            <person name="Saraiva M."/>
            <person name="Secombes C.J."/>
            <person name="Seidl M.F."/>
            <person name="Snel B."/>
            <person name="Stassen J.H."/>
            <person name="Sykes S."/>
            <person name="Tripathy S."/>
            <person name="van den Berg H."/>
            <person name="Vega-Arreguin J.C."/>
            <person name="Wawra S."/>
            <person name="Young S.K."/>
            <person name="Zeng Q."/>
            <person name="Dieguez-Uribeondo J."/>
            <person name="Russ C."/>
            <person name="Tyler B.M."/>
            <person name="van West P."/>
        </authorList>
    </citation>
    <scope>NUCLEOTIDE SEQUENCE [LARGE SCALE GENOMIC DNA]</scope>
    <source>
        <strain evidence="7 8">CBS 223.65</strain>
    </source>
</reference>
<sequence>MDSSALATAWTTPSRGRLTSAPCAARWRWPRAAAIALLWMQLARCTCGAATPTPSCISRHRRRMRLHRSRSSRPSRLCAAAGRIPSLLPRTPMVSRRSIAGVATSTTSSARQRRQVGSGSSCRRARSNAYVDKATLVQQPLRFPTPVLAVASVASGWKHSLLATSDGRVFAWGHGRSGELGLGPATLRAPTPTVVPIDGAVAAVYCGWQHSVFHLTSKGLAVAGSNRHGQLGLRNERRQQVFEPTPILEADVAAPFRCDLVAVGWHHVVGVRDGAVFSWGKGSFGQLGHGGVDAERTPRRLVMDERIDHVACGSEHSLLVAASGRLYSCGWGEHGNLGHGDTQSVARPTAIAYFDMHRLRVFSAVAAGATSFAMATSQRT</sequence>
<feature type="repeat" description="RCC1" evidence="3">
    <location>
        <begin position="274"/>
        <end position="323"/>
    </location>
</feature>
<dbReference type="InterPro" id="IPR051553">
    <property type="entry name" value="Ran_GTPase-activating"/>
</dbReference>
<keyword evidence="8" id="KW-1185">Reference proteome</keyword>
<name>A0A067BYK3_SAPPC</name>
<gene>
    <name evidence="7" type="ORF">SPRG_13112</name>
</gene>
<feature type="signal peptide" evidence="5">
    <location>
        <begin position="1"/>
        <end position="45"/>
    </location>
</feature>
<feature type="region of interest" description="Disordered" evidence="4">
    <location>
        <begin position="102"/>
        <end position="121"/>
    </location>
</feature>
<dbReference type="VEuPathDB" id="FungiDB:SPRG_13112"/>
<dbReference type="STRING" id="695850.A0A067BYK3"/>
<dbReference type="Pfam" id="PF25390">
    <property type="entry name" value="WD40_RLD"/>
    <property type="match status" value="1"/>
</dbReference>
<dbReference type="Proteomes" id="UP000030745">
    <property type="component" value="Unassembled WGS sequence"/>
</dbReference>
<evidence type="ECO:0000256" key="4">
    <source>
        <dbReference type="SAM" id="MobiDB-lite"/>
    </source>
</evidence>
<keyword evidence="5" id="KW-0732">Signal</keyword>
<dbReference type="AlphaFoldDB" id="A0A067BYK3"/>
<dbReference type="KEGG" id="spar:SPRG_13112"/>
<keyword evidence="1" id="KW-0344">Guanine-nucleotide releasing factor</keyword>
<feature type="chain" id="PRO_5001638021" description="RCC1-like domain-containing protein" evidence="5">
    <location>
        <begin position="46"/>
        <end position="380"/>
    </location>
</feature>
<feature type="repeat" description="RCC1" evidence="3">
    <location>
        <begin position="324"/>
        <end position="378"/>
    </location>
</feature>
<dbReference type="PROSITE" id="PS00626">
    <property type="entry name" value="RCC1_2"/>
    <property type="match status" value="1"/>
</dbReference>
<dbReference type="InterPro" id="IPR058923">
    <property type="entry name" value="RCC1-like_dom"/>
</dbReference>
<dbReference type="RefSeq" id="XP_012207371.1">
    <property type="nucleotide sequence ID" value="XM_012351981.1"/>
</dbReference>
<evidence type="ECO:0000256" key="5">
    <source>
        <dbReference type="SAM" id="SignalP"/>
    </source>
</evidence>
<feature type="repeat" description="RCC1" evidence="3">
    <location>
        <begin position="167"/>
        <end position="217"/>
    </location>
</feature>
<evidence type="ECO:0000256" key="3">
    <source>
        <dbReference type="PROSITE-ProRule" id="PRU00235"/>
    </source>
</evidence>
<feature type="domain" description="RCC1-like" evidence="6">
    <location>
        <begin position="144"/>
        <end position="370"/>
    </location>
</feature>
<dbReference type="SUPFAM" id="SSF50985">
    <property type="entry name" value="RCC1/BLIP-II"/>
    <property type="match status" value="1"/>
</dbReference>
<dbReference type="Gene3D" id="2.130.10.30">
    <property type="entry name" value="Regulator of chromosome condensation 1/beta-lactamase-inhibitor protein II"/>
    <property type="match status" value="1"/>
</dbReference>
<dbReference type="GeneID" id="24135013"/>
<proteinExistence type="predicted"/>
<dbReference type="OrthoDB" id="5370059at2759"/>
<evidence type="ECO:0000259" key="6">
    <source>
        <dbReference type="Pfam" id="PF25390"/>
    </source>
</evidence>
<evidence type="ECO:0000313" key="7">
    <source>
        <dbReference type="EMBL" id="KDO21930.1"/>
    </source>
</evidence>
<organism evidence="7 8">
    <name type="scientific">Saprolegnia parasitica (strain CBS 223.65)</name>
    <dbReference type="NCBI Taxonomy" id="695850"/>
    <lineage>
        <taxon>Eukaryota</taxon>
        <taxon>Sar</taxon>
        <taxon>Stramenopiles</taxon>
        <taxon>Oomycota</taxon>
        <taxon>Saprolegniomycetes</taxon>
        <taxon>Saprolegniales</taxon>
        <taxon>Saprolegniaceae</taxon>
        <taxon>Saprolegnia</taxon>
    </lineage>
</organism>
<dbReference type="EMBL" id="KK583278">
    <property type="protein sequence ID" value="KDO21930.1"/>
    <property type="molecule type" value="Genomic_DNA"/>
</dbReference>
<evidence type="ECO:0000256" key="1">
    <source>
        <dbReference type="ARBA" id="ARBA00022658"/>
    </source>
</evidence>
<evidence type="ECO:0000313" key="8">
    <source>
        <dbReference type="Proteomes" id="UP000030745"/>
    </source>
</evidence>
<evidence type="ECO:0000256" key="2">
    <source>
        <dbReference type="ARBA" id="ARBA00022737"/>
    </source>
</evidence>
<dbReference type="InterPro" id="IPR000408">
    <property type="entry name" value="Reg_chr_condens"/>
</dbReference>
<accession>A0A067BYK3</accession>
<keyword evidence="2" id="KW-0677">Repeat</keyword>
<dbReference type="PROSITE" id="PS50012">
    <property type="entry name" value="RCC1_3"/>
    <property type="match status" value="3"/>
</dbReference>
<dbReference type="PANTHER" id="PTHR45982:SF1">
    <property type="entry name" value="REGULATOR OF CHROMOSOME CONDENSATION"/>
    <property type="match status" value="1"/>
</dbReference>